<dbReference type="EMBL" id="CP120682">
    <property type="protein sequence ID" value="WKN34264.1"/>
    <property type="molecule type" value="Genomic_DNA"/>
</dbReference>
<reference evidence="1" key="1">
    <citation type="journal article" date="2023" name="Comput. Struct. Biotechnol. J.">
        <title>Discovery of a novel marine Bacteroidetes with a rich repertoire of carbohydrate-active enzymes.</title>
        <authorList>
            <person name="Chen B."/>
            <person name="Liu G."/>
            <person name="Chen Q."/>
            <person name="Wang H."/>
            <person name="Liu L."/>
            <person name="Tang K."/>
        </authorList>
    </citation>
    <scope>NUCLEOTIDE SEQUENCE</scope>
    <source>
        <strain evidence="1">TK19036</strain>
    </source>
</reference>
<sequence length="110" mass="12750">MKVTITSIELKGPFKFFALSYRAMHILRQLKATNCLAMKKRGYWIKHYTMTLWKSEQDLKKFAMSGAHLAAMKASKSLAKEIRTITYEADSLPDWPTAEIMLKKAHVIHY</sequence>
<name>A0AA49GIH8_9BACT</name>
<proteinExistence type="predicted"/>
<gene>
    <name evidence="1" type="ORF">K4G66_17950</name>
</gene>
<accession>A0AA49GIH8</accession>
<organism evidence="1">
    <name type="scientific">Roseihalotalea indica</name>
    <dbReference type="NCBI Taxonomy" id="2867963"/>
    <lineage>
        <taxon>Bacteria</taxon>
        <taxon>Pseudomonadati</taxon>
        <taxon>Bacteroidota</taxon>
        <taxon>Cytophagia</taxon>
        <taxon>Cytophagales</taxon>
        <taxon>Catalimonadaceae</taxon>
        <taxon>Roseihalotalea</taxon>
    </lineage>
</organism>
<evidence type="ECO:0000313" key="1">
    <source>
        <dbReference type="EMBL" id="WKN34264.1"/>
    </source>
</evidence>
<protein>
    <submittedName>
        <fullName evidence="1">DUF3291 domain-containing protein</fullName>
    </submittedName>
</protein>
<dbReference type="AlphaFoldDB" id="A0AA49GIH8"/>
<reference evidence="1" key="2">
    <citation type="journal article" date="2024" name="Antonie Van Leeuwenhoek">
        <title>Roseihalotalea indica gen. nov., sp. nov., a halophilic Bacteroidetes from mesopelagic Southwest Indian Ocean with higher carbohydrate metabolic potential.</title>
        <authorList>
            <person name="Chen B."/>
            <person name="Zhang M."/>
            <person name="Lin D."/>
            <person name="Ye J."/>
            <person name="Tang K."/>
        </authorList>
    </citation>
    <scope>NUCLEOTIDE SEQUENCE</scope>
    <source>
        <strain evidence="1">TK19036</strain>
    </source>
</reference>